<comment type="caution">
    <text evidence="3">The sequence shown here is derived from an EMBL/GenBank/DDBJ whole genome shotgun (WGS) entry which is preliminary data.</text>
</comment>
<feature type="chain" id="PRO_5020266267" evidence="2">
    <location>
        <begin position="22"/>
        <end position="86"/>
    </location>
</feature>
<dbReference type="AlphaFoldDB" id="A0A4S1WHV4"/>
<reference evidence="3 4" key="1">
    <citation type="submission" date="2019-04" db="EMBL/GenBank/DDBJ databases">
        <title>Sphingomonas psychrotolerans sp. nov., isolated from soil in the Tianshan Mountains, Xinjiang, China.</title>
        <authorList>
            <person name="Luo Y."/>
            <person name="Sheng H."/>
        </authorList>
    </citation>
    <scope>NUCLEOTIDE SEQUENCE [LARGE SCALE GENOMIC DNA]</scope>
    <source>
        <strain evidence="3 4">KIS18-15</strain>
    </source>
</reference>
<keyword evidence="2" id="KW-0732">Signal</keyword>
<evidence type="ECO:0000256" key="2">
    <source>
        <dbReference type="SAM" id="SignalP"/>
    </source>
</evidence>
<keyword evidence="4" id="KW-1185">Reference proteome</keyword>
<proteinExistence type="predicted"/>
<evidence type="ECO:0000256" key="1">
    <source>
        <dbReference type="SAM" id="MobiDB-lite"/>
    </source>
</evidence>
<dbReference type="OrthoDB" id="7452412at2"/>
<name>A0A4S1WHV4_9SPHN</name>
<sequence>MKPFYALIASGAALLIPAAAAQDASQAAPAKPPEEKKVCRRVTPTGSVMSKRICLTAAEWKQLNGEYDRQSAALRENQGRSGATPR</sequence>
<organism evidence="3 4">
    <name type="scientific">Sphingomonas naasensis</name>
    <dbReference type="NCBI Taxonomy" id="1344951"/>
    <lineage>
        <taxon>Bacteria</taxon>
        <taxon>Pseudomonadati</taxon>
        <taxon>Pseudomonadota</taxon>
        <taxon>Alphaproteobacteria</taxon>
        <taxon>Sphingomonadales</taxon>
        <taxon>Sphingomonadaceae</taxon>
        <taxon>Sphingomonas</taxon>
    </lineage>
</organism>
<dbReference type="RefSeq" id="WP_135985231.1">
    <property type="nucleotide sequence ID" value="NZ_JAASQM010000003.1"/>
</dbReference>
<evidence type="ECO:0000313" key="4">
    <source>
        <dbReference type="Proteomes" id="UP000309848"/>
    </source>
</evidence>
<feature type="signal peptide" evidence="2">
    <location>
        <begin position="1"/>
        <end position="21"/>
    </location>
</feature>
<feature type="region of interest" description="Disordered" evidence="1">
    <location>
        <begin position="22"/>
        <end position="41"/>
    </location>
</feature>
<gene>
    <name evidence="3" type="ORF">E5A74_11995</name>
</gene>
<evidence type="ECO:0000313" key="3">
    <source>
        <dbReference type="EMBL" id="TGX41357.1"/>
    </source>
</evidence>
<dbReference type="Proteomes" id="UP000309848">
    <property type="component" value="Unassembled WGS sequence"/>
</dbReference>
<accession>A0A4S1WHV4</accession>
<protein>
    <submittedName>
        <fullName evidence="3">Uncharacterized protein</fullName>
    </submittedName>
</protein>
<dbReference type="EMBL" id="SRXU01000005">
    <property type="protein sequence ID" value="TGX41357.1"/>
    <property type="molecule type" value="Genomic_DNA"/>
</dbReference>